<comment type="similarity">
    <text evidence="1">Belongs to the peptidase C40 family.</text>
</comment>
<dbReference type="Gene3D" id="3.90.1720.10">
    <property type="entry name" value="endopeptidase domain like (from Nostoc punctiforme)"/>
    <property type="match status" value="1"/>
</dbReference>
<evidence type="ECO:0000256" key="2">
    <source>
        <dbReference type="ARBA" id="ARBA00022670"/>
    </source>
</evidence>
<reference evidence="8 9" key="1">
    <citation type="submission" date="2020-07" db="EMBL/GenBank/DDBJ databases">
        <title>Sequencing the genomes of 1000 actinobacteria strains.</title>
        <authorList>
            <person name="Klenk H.-P."/>
        </authorList>
    </citation>
    <scope>NUCLEOTIDE SEQUENCE [LARGE SCALE GENOMIC DNA]</scope>
    <source>
        <strain evidence="8 9">DSM 24482</strain>
    </source>
</reference>
<gene>
    <name evidence="8" type="ORF">BKA21_002801</name>
    <name evidence="7" type="ORF">Col01nite_31930</name>
</gene>
<proteinExistence type="inferred from homology"/>
<evidence type="ECO:0000313" key="10">
    <source>
        <dbReference type="Proteomes" id="UP000618382"/>
    </source>
</evidence>
<evidence type="ECO:0000256" key="3">
    <source>
        <dbReference type="ARBA" id="ARBA00022801"/>
    </source>
</evidence>
<dbReference type="SUPFAM" id="SSF54001">
    <property type="entry name" value="Cysteine proteinases"/>
    <property type="match status" value="1"/>
</dbReference>
<accession>A0A7Y9FHP0</accession>
<feature type="domain" description="NlpC/P60" evidence="6">
    <location>
        <begin position="91"/>
        <end position="215"/>
    </location>
</feature>
<dbReference type="InterPro" id="IPR051794">
    <property type="entry name" value="PG_Endopeptidase_C40"/>
</dbReference>
<dbReference type="AlphaFoldDB" id="A0A7Y9FHP0"/>
<evidence type="ECO:0000256" key="5">
    <source>
        <dbReference type="SAM" id="MobiDB-lite"/>
    </source>
</evidence>
<keyword evidence="10" id="KW-1185">Reference proteome</keyword>
<dbReference type="EMBL" id="BONN01000011">
    <property type="protein sequence ID" value="GIG34034.1"/>
    <property type="molecule type" value="Genomic_DNA"/>
</dbReference>
<evidence type="ECO:0000256" key="4">
    <source>
        <dbReference type="ARBA" id="ARBA00022807"/>
    </source>
</evidence>
<name>A0A7Y9FHP0_9CELL</name>
<dbReference type="Proteomes" id="UP000618382">
    <property type="component" value="Unassembled WGS sequence"/>
</dbReference>
<organism evidence="8 9">
    <name type="scientific">Cellulomonas oligotrophica</name>
    <dbReference type="NCBI Taxonomy" id="931536"/>
    <lineage>
        <taxon>Bacteria</taxon>
        <taxon>Bacillati</taxon>
        <taxon>Actinomycetota</taxon>
        <taxon>Actinomycetes</taxon>
        <taxon>Micrococcales</taxon>
        <taxon>Cellulomonadaceae</taxon>
        <taxon>Cellulomonas</taxon>
    </lineage>
</organism>
<dbReference type="EMBL" id="JACCBK010000001">
    <property type="protein sequence ID" value="NYD87252.1"/>
    <property type="molecule type" value="Genomic_DNA"/>
</dbReference>
<evidence type="ECO:0000256" key="1">
    <source>
        <dbReference type="ARBA" id="ARBA00007074"/>
    </source>
</evidence>
<dbReference type="InterPro" id="IPR000064">
    <property type="entry name" value="NLP_P60_dom"/>
</dbReference>
<keyword evidence="3 8" id="KW-0378">Hydrolase</keyword>
<evidence type="ECO:0000259" key="6">
    <source>
        <dbReference type="PROSITE" id="PS51935"/>
    </source>
</evidence>
<dbReference type="PROSITE" id="PS51935">
    <property type="entry name" value="NLPC_P60"/>
    <property type="match status" value="1"/>
</dbReference>
<dbReference type="GO" id="GO:0006508">
    <property type="term" value="P:proteolysis"/>
    <property type="evidence" value="ECO:0007669"/>
    <property type="project" value="UniProtKB-KW"/>
</dbReference>
<comment type="caution">
    <text evidence="8">The sequence shown here is derived from an EMBL/GenBank/DDBJ whole genome shotgun (WGS) entry which is preliminary data.</text>
</comment>
<evidence type="ECO:0000313" key="8">
    <source>
        <dbReference type="EMBL" id="NYD87252.1"/>
    </source>
</evidence>
<keyword evidence="2" id="KW-0645">Protease</keyword>
<reference evidence="7 10" key="2">
    <citation type="submission" date="2021-01" db="EMBL/GenBank/DDBJ databases">
        <title>Whole genome shotgun sequence of Cellulomonas oligotrophica NBRC 109435.</title>
        <authorList>
            <person name="Komaki H."/>
            <person name="Tamura T."/>
        </authorList>
    </citation>
    <scope>NUCLEOTIDE SEQUENCE [LARGE SCALE GENOMIC DNA]</scope>
    <source>
        <strain evidence="7 10">NBRC 109435</strain>
    </source>
</reference>
<dbReference type="RefSeq" id="WP_140460687.1">
    <property type="nucleotide sequence ID" value="NZ_BAABFI010000033.1"/>
</dbReference>
<keyword evidence="4" id="KW-0788">Thiol protease</keyword>
<dbReference type="Proteomes" id="UP000577956">
    <property type="component" value="Unassembled WGS sequence"/>
</dbReference>
<dbReference type="InterPro" id="IPR038765">
    <property type="entry name" value="Papain-like_cys_pep_sf"/>
</dbReference>
<feature type="region of interest" description="Disordered" evidence="5">
    <location>
        <begin position="59"/>
        <end position="87"/>
    </location>
</feature>
<sequence>MSGVVAMLGRVAEIRAFVQAPVPTSVRATAAAAPSAASTEAFAAALGLATGATAASTTTSPAAASTTTVPTAAAPPTAAPTAAAPAPAAGGATGDALVAAASAYLGQPYVWGGESLAEGGFDCSGLVQRSLADIGVTGVPRTAREQMTTGTEVPSLDDARPGDLVVLGGGSHIGIYVGEGKMIDAPRPGKTVTVRDVYAEPTTIRRVLPDAAPTAAAASAQARTLASFAGVTS</sequence>
<evidence type="ECO:0000313" key="7">
    <source>
        <dbReference type="EMBL" id="GIG34034.1"/>
    </source>
</evidence>
<dbReference type="PANTHER" id="PTHR47359:SF3">
    <property type="entry name" value="NLP_P60 DOMAIN-CONTAINING PROTEIN-RELATED"/>
    <property type="match status" value="1"/>
</dbReference>
<evidence type="ECO:0000313" key="9">
    <source>
        <dbReference type="Proteomes" id="UP000577956"/>
    </source>
</evidence>
<dbReference type="GO" id="GO:0008234">
    <property type="term" value="F:cysteine-type peptidase activity"/>
    <property type="evidence" value="ECO:0007669"/>
    <property type="project" value="UniProtKB-KW"/>
</dbReference>
<protein>
    <submittedName>
        <fullName evidence="8">Cell wall-associated NlpC family hydrolase</fullName>
    </submittedName>
</protein>
<dbReference type="Pfam" id="PF00877">
    <property type="entry name" value="NLPC_P60"/>
    <property type="match status" value="1"/>
</dbReference>
<dbReference type="PANTHER" id="PTHR47359">
    <property type="entry name" value="PEPTIDOGLYCAN DL-ENDOPEPTIDASE CWLO"/>
    <property type="match status" value="1"/>
</dbReference>